<name>A0A916NQG7_9BACL</name>
<feature type="compositionally biased region" description="Low complexity" evidence="1">
    <location>
        <begin position="87"/>
        <end position="116"/>
    </location>
</feature>
<reference evidence="2" key="1">
    <citation type="submission" date="2021-06" db="EMBL/GenBank/DDBJ databases">
        <authorList>
            <person name="Criscuolo A."/>
        </authorList>
    </citation>
    <scope>NUCLEOTIDE SEQUENCE</scope>
    <source>
        <strain evidence="2">CIP111600</strain>
    </source>
</reference>
<gene>
    <name evidence="2" type="ORF">PAESOLCIP111_02624</name>
</gene>
<keyword evidence="3" id="KW-1185">Reference proteome</keyword>
<evidence type="ECO:0000313" key="3">
    <source>
        <dbReference type="Proteomes" id="UP000693672"/>
    </source>
</evidence>
<protein>
    <submittedName>
        <fullName evidence="2">Uncharacterized protein</fullName>
    </submittedName>
</protein>
<feature type="region of interest" description="Disordered" evidence="1">
    <location>
        <begin position="75"/>
        <end position="123"/>
    </location>
</feature>
<sequence>MMTTEEIRTFVLKYLDAEKCDILEKHPAYVTVKLSVSADKDLTHRPYYWGFVERTGVTPETMTCTYIFDPQTYRELQPHGAPGGPAPGISTAAPPGTASAPAPAAQPASGEPAASQTAGGPQPQGDSILGRYFGFVPTTFTARIPRDELTYGSGKLEQIFSAVRAKGRFVRLFEQYASEPSKQPQTVPYESWLGVNYKVELASDMKRSEIHSIGIQLQTGEIRERFHDWVLPRKLTPRLPAHVYVTPDRVALPRAVLFLEEHLERKLAAYDHSWAQQAQLRLEDERIRVKDYYEPMLQAAEPDKKPEIEAQYAGRLQEVEWQYRPRIQISVINCGLFHFPQTNGRAY</sequence>
<dbReference type="RefSeq" id="WP_218092411.1">
    <property type="nucleotide sequence ID" value="NZ_CAJVAS010000010.1"/>
</dbReference>
<accession>A0A916NQG7</accession>
<organism evidence="2 3">
    <name type="scientific">Paenibacillus solanacearum</name>
    <dbReference type="NCBI Taxonomy" id="2048548"/>
    <lineage>
        <taxon>Bacteria</taxon>
        <taxon>Bacillati</taxon>
        <taxon>Bacillota</taxon>
        <taxon>Bacilli</taxon>
        <taxon>Bacillales</taxon>
        <taxon>Paenibacillaceae</taxon>
        <taxon>Paenibacillus</taxon>
    </lineage>
</organism>
<dbReference type="EMBL" id="CAJVAS010000010">
    <property type="protein sequence ID" value="CAG7624468.1"/>
    <property type="molecule type" value="Genomic_DNA"/>
</dbReference>
<evidence type="ECO:0000256" key="1">
    <source>
        <dbReference type="SAM" id="MobiDB-lite"/>
    </source>
</evidence>
<dbReference type="Proteomes" id="UP000693672">
    <property type="component" value="Unassembled WGS sequence"/>
</dbReference>
<dbReference type="Pfam" id="PF11079">
    <property type="entry name" value="YqhG"/>
    <property type="match status" value="2"/>
</dbReference>
<dbReference type="InterPro" id="IPR024562">
    <property type="entry name" value="YqhG"/>
</dbReference>
<evidence type="ECO:0000313" key="2">
    <source>
        <dbReference type="EMBL" id="CAG7624468.1"/>
    </source>
</evidence>
<dbReference type="AlphaFoldDB" id="A0A916NQG7"/>
<proteinExistence type="predicted"/>
<comment type="caution">
    <text evidence="2">The sequence shown here is derived from an EMBL/GenBank/DDBJ whole genome shotgun (WGS) entry which is preliminary data.</text>
</comment>